<proteinExistence type="predicted"/>
<name>A0ABU5MZQ5_9BACT</name>
<feature type="domain" description="ABC transporter" evidence="4">
    <location>
        <begin position="5"/>
        <end position="241"/>
    </location>
</feature>
<dbReference type="InterPro" id="IPR017871">
    <property type="entry name" value="ABC_transporter-like_CS"/>
</dbReference>
<dbReference type="GO" id="GO:0005524">
    <property type="term" value="F:ATP binding"/>
    <property type="evidence" value="ECO:0007669"/>
    <property type="project" value="UniProtKB-KW"/>
</dbReference>
<dbReference type="CDD" id="cd03214">
    <property type="entry name" value="ABC_Iron-Siderophores_B12_Hemin"/>
    <property type="match status" value="1"/>
</dbReference>
<dbReference type="PANTHER" id="PTHR42734">
    <property type="entry name" value="METAL TRANSPORT SYSTEM ATP-BINDING PROTEIN TM_0124-RELATED"/>
    <property type="match status" value="1"/>
</dbReference>
<dbReference type="PROSITE" id="PS00211">
    <property type="entry name" value="ABC_TRANSPORTER_1"/>
    <property type="match status" value="1"/>
</dbReference>
<dbReference type="Gene3D" id="3.40.50.300">
    <property type="entry name" value="P-loop containing nucleotide triphosphate hydrolases"/>
    <property type="match status" value="1"/>
</dbReference>
<sequence>MNNIIQVRNLSVRLSGTPILEDISFEAAAGEYVSIIGPNGAGKTTLIKCLSGIYSNWTGSISIEGNDSKNLSHRDIARLQSYVPQAEGRMNPLTVEELVATGRYPHLSAFTTMTKGDFSAIDDALERTGIQPFRKRRLNSLSGGERQMAFIAAALAQDTKILLLDEPSTFLDYKHQAEVSSILKSACRDHGRTIIAVHHDINMAAACSNKVIALKAGSIIFSGTAQEATDTTTLKKIYDTNFISAFTSAHPLPLIITGGDT</sequence>
<evidence type="ECO:0000313" key="5">
    <source>
        <dbReference type="EMBL" id="MDZ8119657.1"/>
    </source>
</evidence>
<dbReference type="Proteomes" id="UP001290861">
    <property type="component" value="Unassembled WGS sequence"/>
</dbReference>
<protein>
    <submittedName>
        <fullName evidence="5">ABC transporter ATP-binding protein</fullName>
    </submittedName>
</protein>
<dbReference type="RefSeq" id="WP_322609442.1">
    <property type="nucleotide sequence ID" value="NZ_JARVCO010000012.1"/>
</dbReference>
<organism evidence="5 6">
    <name type="scientific">Pontiella agarivorans</name>
    <dbReference type="NCBI Taxonomy" id="3038953"/>
    <lineage>
        <taxon>Bacteria</taxon>
        <taxon>Pseudomonadati</taxon>
        <taxon>Kiritimatiellota</taxon>
        <taxon>Kiritimatiellia</taxon>
        <taxon>Kiritimatiellales</taxon>
        <taxon>Pontiellaceae</taxon>
        <taxon>Pontiella</taxon>
    </lineage>
</organism>
<dbReference type="InterPro" id="IPR027417">
    <property type="entry name" value="P-loop_NTPase"/>
</dbReference>
<keyword evidence="2" id="KW-0547">Nucleotide-binding</keyword>
<dbReference type="Pfam" id="PF00005">
    <property type="entry name" value="ABC_tran"/>
    <property type="match status" value="1"/>
</dbReference>
<evidence type="ECO:0000256" key="2">
    <source>
        <dbReference type="ARBA" id="ARBA00022741"/>
    </source>
</evidence>
<accession>A0ABU5MZQ5</accession>
<keyword evidence="6" id="KW-1185">Reference proteome</keyword>
<evidence type="ECO:0000256" key="3">
    <source>
        <dbReference type="ARBA" id="ARBA00022840"/>
    </source>
</evidence>
<evidence type="ECO:0000259" key="4">
    <source>
        <dbReference type="PROSITE" id="PS50893"/>
    </source>
</evidence>
<evidence type="ECO:0000256" key="1">
    <source>
        <dbReference type="ARBA" id="ARBA00022448"/>
    </source>
</evidence>
<dbReference type="PROSITE" id="PS50893">
    <property type="entry name" value="ABC_TRANSPORTER_2"/>
    <property type="match status" value="1"/>
</dbReference>
<evidence type="ECO:0000313" key="6">
    <source>
        <dbReference type="Proteomes" id="UP001290861"/>
    </source>
</evidence>
<comment type="caution">
    <text evidence="5">The sequence shown here is derived from an EMBL/GenBank/DDBJ whole genome shotgun (WGS) entry which is preliminary data.</text>
</comment>
<dbReference type="SUPFAM" id="SSF52540">
    <property type="entry name" value="P-loop containing nucleoside triphosphate hydrolases"/>
    <property type="match status" value="1"/>
</dbReference>
<dbReference type="InterPro" id="IPR003439">
    <property type="entry name" value="ABC_transporter-like_ATP-bd"/>
</dbReference>
<reference evidence="5 6" key="1">
    <citation type="journal article" date="2024" name="Appl. Environ. Microbiol.">
        <title>Pontiella agarivorans sp. nov., a novel marine anaerobic bacterium capable of degrading macroalgal polysaccharides and fixing nitrogen.</title>
        <authorList>
            <person name="Liu N."/>
            <person name="Kivenson V."/>
            <person name="Peng X."/>
            <person name="Cui Z."/>
            <person name="Lankiewicz T.S."/>
            <person name="Gosselin K.M."/>
            <person name="English C.J."/>
            <person name="Blair E.M."/>
            <person name="O'Malley M.A."/>
            <person name="Valentine D.L."/>
        </authorList>
    </citation>
    <scope>NUCLEOTIDE SEQUENCE [LARGE SCALE GENOMIC DNA]</scope>
    <source>
        <strain evidence="5 6">NLcol2</strain>
    </source>
</reference>
<gene>
    <name evidence="5" type="ORF">P9H32_13595</name>
</gene>
<keyword evidence="1" id="KW-0813">Transport</keyword>
<keyword evidence="3 5" id="KW-0067">ATP-binding</keyword>
<dbReference type="EMBL" id="JARVCO010000012">
    <property type="protein sequence ID" value="MDZ8119657.1"/>
    <property type="molecule type" value="Genomic_DNA"/>
</dbReference>
<dbReference type="InterPro" id="IPR003593">
    <property type="entry name" value="AAA+_ATPase"/>
</dbReference>
<dbReference type="InterPro" id="IPR050153">
    <property type="entry name" value="Metal_Ion_Import_ABC"/>
</dbReference>
<dbReference type="SMART" id="SM00382">
    <property type="entry name" value="AAA"/>
    <property type="match status" value="1"/>
</dbReference>